<dbReference type="AlphaFoldDB" id="A0A6P8GV00"/>
<dbReference type="GeneID" id="116224940"/>
<feature type="region of interest" description="Disordered" evidence="1">
    <location>
        <begin position="1"/>
        <end position="34"/>
    </location>
</feature>
<keyword evidence="2" id="KW-1185">Reference proteome</keyword>
<dbReference type="OrthoDB" id="8962950at2759"/>
<dbReference type="Proteomes" id="UP000515152">
    <property type="component" value="Chromosome 19"/>
</dbReference>
<gene>
    <name evidence="3" type="primary">LOC116224940</name>
</gene>
<feature type="compositionally biased region" description="Polar residues" evidence="1">
    <location>
        <begin position="199"/>
        <end position="259"/>
    </location>
</feature>
<organism evidence="2 3">
    <name type="scientific">Clupea harengus</name>
    <name type="common">Atlantic herring</name>
    <dbReference type="NCBI Taxonomy" id="7950"/>
    <lineage>
        <taxon>Eukaryota</taxon>
        <taxon>Metazoa</taxon>
        <taxon>Chordata</taxon>
        <taxon>Craniata</taxon>
        <taxon>Vertebrata</taxon>
        <taxon>Euteleostomi</taxon>
        <taxon>Actinopterygii</taxon>
        <taxon>Neopterygii</taxon>
        <taxon>Teleostei</taxon>
        <taxon>Clupei</taxon>
        <taxon>Clupeiformes</taxon>
        <taxon>Clupeoidei</taxon>
        <taxon>Clupeidae</taxon>
        <taxon>Clupea</taxon>
    </lineage>
</organism>
<evidence type="ECO:0000313" key="2">
    <source>
        <dbReference type="Proteomes" id="UP000515152"/>
    </source>
</evidence>
<dbReference type="KEGG" id="char:116224940"/>
<name>A0A6P8GV00_CLUHA</name>
<feature type="region of interest" description="Disordered" evidence="1">
    <location>
        <begin position="198"/>
        <end position="259"/>
    </location>
</feature>
<reference evidence="3" key="1">
    <citation type="submission" date="2025-08" db="UniProtKB">
        <authorList>
            <consortium name="RefSeq"/>
        </authorList>
    </citation>
    <scope>IDENTIFICATION</scope>
</reference>
<sequence length="259" mass="26756">MSHVDHSVIDYPEGGVDTTNTDSSHSNGNGRLRPVTETLRGDHPAFDIHHDSSSPAQQQITAADVLDTGEQHGIITPLDTTAGTFEGIDHTYGTHTDMAGGPTDAGAQENGAVTDAAGGEPVTHVQIHVEATAMGRIYGSSPPDTVGHEGVTDAQARFTDSLTGPRHGFTDMVDSHSVLAQTDAPVTQHPHEVLDHTGSMASVTSGPQGTIGGSSQPGVTEQTQPAVSAGEQYNTSGQGLEGGSQLTAFSHPSRNKLSI</sequence>
<dbReference type="RefSeq" id="XP_031441746.1">
    <property type="nucleotide sequence ID" value="XM_031585886.1"/>
</dbReference>
<proteinExistence type="predicted"/>
<protein>
    <submittedName>
        <fullName evidence="3">Uncharacterized protein LOC116224940 isoform X1</fullName>
    </submittedName>
</protein>
<accession>A0A6P8GV00</accession>
<feature type="compositionally biased region" description="Polar residues" evidence="1">
    <location>
        <begin position="17"/>
        <end position="29"/>
    </location>
</feature>
<evidence type="ECO:0000256" key="1">
    <source>
        <dbReference type="SAM" id="MobiDB-lite"/>
    </source>
</evidence>
<evidence type="ECO:0000313" key="3">
    <source>
        <dbReference type="RefSeq" id="XP_031441746.1"/>
    </source>
</evidence>